<feature type="coiled-coil region" evidence="1">
    <location>
        <begin position="8"/>
        <end position="160"/>
    </location>
</feature>
<organism evidence="2 3">
    <name type="scientific">Ladona fulva</name>
    <name type="common">Scarce chaser dragonfly</name>
    <name type="synonym">Libellula fulva</name>
    <dbReference type="NCBI Taxonomy" id="123851"/>
    <lineage>
        <taxon>Eukaryota</taxon>
        <taxon>Metazoa</taxon>
        <taxon>Ecdysozoa</taxon>
        <taxon>Arthropoda</taxon>
        <taxon>Hexapoda</taxon>
        <taxon>Insecta</taxon>
        <taxon>Pterygota</taxon>
        <taxon>Palaeoptera</taxon>
        <taxon>Odonata</taxon>
        <taxon>Epiprocta</taxon>
        <taxon>Anisoptera</taxon>
        <taxon>Libelluloidea</taxon>
        <taxon>Libellulidae</taxon>
        <taxon>Ladona</taxon>
    </lineage>
</organism>
<dbReference type="Proteomes" id="UP000792457">
    <property type="component" value="Unassembled WGS sequence"/>
</dbReference>
<reference evidence="2" key="2">
    <citation type="submission" date="2017-10" db="EMBL/GenBank/DDBJ databases">
        <title>Ladona fulva Genome sequencing and assembly.</title>
        <authorList>
            <person name="Murali S."/>
            <person name="Richards S."/>
            <person name="Bandaranaike D."/>
            <person name="Bellair M."/>
            <person name="Blankenburg K."/>
            <person name="Chao H."/>
            <person name="Dinh H."/>
            <person name="Doddapaneni H."/>
            <person name="Dugan-Rocha S."/>
            <person name="Elkadiri S."/>
            <person name="Gnanaolivu R."/>
            <person name="Hernandez B."/>
            <person name="Skinner E."/>
            <person name="Javaid M."/>
            <person name="Lee S."/>
            <person name="Li M."/>
            <person name="Ming W."/>
            <person name="Munidasa M."/>
            <person name="Muniz J."/>
            <person name="Nguyen L."/>
            <person name="Hughes D."/>
            <person name="Osuji N."/>
            <person name="Pu L.-L."/>
            <person name="Puazo M."/>
            <person name="Qu C."/>
            <person name="Quiroz J."/>
            <person name="Raj R."/>
            <person name="Weissenberger G."/>
            <person name="Xin Y."/>
            <person name="Zou X."/>
            <person name="Han Y."/>
            <person name="Worley K."/>
            <person name="Muzny D."/>
            <person name="Gibbs R."/>
        </authorList>
    </citation>
    <scope>NUCLEOTIDE SEQUENCE</scope>
    <source>
        <strain evidence="2">Sampled in the wild</strain>
    </source>
</reference>
<keyword evidence="1" id="KW-0175">Coiled coil</keyword>
<sequence>MDLMEQLSVQDQLEVDKLNDDIRRLTQENKSAFSTRMRLEAEKNKLENLLTNNLIRRKDELVQALQEISVEDRNRQLENSKSELAAIEARVEEVNRQFKETEKKVQDLMKKQKTAQQEMEKWKAKEKEIVERIEEDAKDLEKMASKQNMLQNKIQECSKKIRDLALLPSDAFDKYNNYSSKQLFKEMEKANSQLKKYSHVNKKALDQFMSFSDQKEKLVKRKEELDRG</sequence>
<dbReference type="AlphaFoldDB" id="A0A8K0KI62"/>
<dbReference type="PANTHER" id="PTHR43977">
    <property type="entry name" value="STRUCTURAL MAINTENANCE OF CHROMOSOMES PROTEIN 3"/>
    <property type="match status" value="1"/>
</dbReference>
<gene>
    <name evidence="2" type="ORF">J437_LFUL006605</name>
</gene>
<dbReference type="OrthoDB" id="431497at2759"/>
<accession>A0A8K0KI62</accession>
<protein>
    <submittedName>
        <fullName evidence="2">Uncharacterized protein</fullName>
    </submittedName>
</protein>
<comment type="caution">
    <text evidence="2">The sequence shown here is derived from an EMBL/GenBank/DDBJ whole genome shotgun (WGS) entry which is preliminary data.</text>
</comment>
<proteinExistence type="predicted"/>
<dbReference type="EMBL" id="KZ308844">
    <property type="protein sequence ID" value="KAG8234773.1"/>
    <property type="molecule type" value="Genomic_DNA"/>
</dbReference>
<evidence type="ECO:0000313" key="2">
    <source>
        <dbReference type="EMBL" id="KAG8234773.1"/>
    </source>
</evidence>
<keyword evidence="3" id="KW-1185">Reference proteome</keyword>
<evidence type="ECO:0000256" key="1">
    <source>
        <dbReference type="SAM" id="Coils"/>
    </source>
</evidence>
<evidence type="ECO:0000313" key="3">
    <source>
        <dbReference type="Proteomes" id="UP000792457"/>
    </source>
</evidence>
<reference evidence="2" key="1">
    <citation type="submission" date="2013-04" db="EMBL/GenBank/DDBJ databases">
        <authorList>
            <person name="Qu J."/>
            <person name="Murali S.C."/>
            <person name="Bandaranaike D."/>
            <person name="Bellair M."/>
            <person name="Blankenburg K."/>
            <person name="Chao H."/>
            <person name="Dinh H."/>
            <person name="Doddapaneni H."/>
            <person name="Downs B."/>
            <person name="Dugan-Rocha S."/>
            <person name="Elkadiri S."/>
            <person name="Gnanaolivu R.D."/>
            <person name="Hernandez B."/>
            <person name="Javaid M."/>
            <person name="Jayaseelan J.C."/>
            <person name="Lee S."/>
            <person name="Li M."/>
            <person name="Ming W."/>
            <person name="Munidasa M."/>
            <person name="Muniz J."/>
            <person name="Nguyen L."/>
            <person name="Ongeri F."/>
            <person name="Osuji N."/>
            <person name="Pu L.-L."/>
            <person name="Puazo M."/>
            <person name="Qu C."/>
            <person name="Quiroz J."/>
            <person name="Raj R."/>
            <person name="Weissenberger G."/>
            <person name="Xin Y."/>
            <person name="Zou X."/>
            <person name="Han Y."/>
            <person name="Richards S."/>
            <person name="Worley K."/>
            <person name="Muzny D."/>
            <person name="Gibbs R."/>
        </authorList>
    </citation>
    <scope>NUCLEOTIDE SEQUENCE</scope>
    <source>
        <strain evidence="2">Sampled in the wild</strain>
    </source>
</reference>
<name>A0A8K0KI62_LADFU</name>